<proteinExistence type="predicted"/>
<reference evidence="1" key="2">
    <citation type="submission" date="2014-09" db="EMBL/GenBank/DDBJ databases">
        <authorList>
            <person name="Aslett A.Martin."/>
        </authorList>
    </citation>
    <scope>NUCLEOTIDE SEQUENCE</scope>
    <source>
        <strain evidence="1">ED321 Heterogonic</strain>
    </source>
</reference>
<name>A0A090KZF7_STRRB</name>
<dbReference type="AlphaFoldDB" id="A0A090KZF7"/>
<evidence type="ECO:0000313" key="3">
    <source>
        <dbReference type="WBParaSite" id="SRAE_X000234400.1"/>
    </source>
</evidence>
<reference evidence="3" key="3">
    <citation type="submission" date="2020-12" db="UniProtKB">
        <authorList>
            <consortium name="WormBaseParasite"/>
        </authorList>
    </citation>
    <scope>IDENTIFICATION</scope>
</reference>
<evidence type="ECO:0000313" key="1">
    <source>
        <dbReference type="EMBL" id="CEF60609.1"/>
    </source>
</evidence>
<dbReference type="WormBase" id="SRAE_X000234400">
    <property type="protein sequence ID" value="SRP10827"/>
    <property type="gene ID" value="WBGene00267928"/>
</dbReference>
<evidence type="ECO:0000313" key="4">
    <source>
        <dbReference type="WormBase" id="SRAE_X000234400"/>
    </source>
</evidence>
<reference evidence="2" key="1">
    <citation type="submission" date="2014-09" db="EMBL/GenBank/DDBJ databases">
        <authorList>
            <person name="Martin A.A."/>
        </authorList>
    </citation>
    <scope>NUCLEOTIDE SEQUENCE</scope>
    <source>
        <strain evidence="2">ED321</strain>
    </source>
</reference>
<keyword evidence="2" id="KW-1185">Reference proteome</keyword>
<dbReference type="GeneID" id="36385422"/>
<dbReference type="WBParaSite" id="SRAE_X000234400.1">
    <property type="protein sequence ID" value="SRAE_X000234400.1"/>
    <property type="gene ID" value="WBGene00267928"/>
</dbReference>
<dbReference type="CTD" id="36385422"/>
<accession>A0A090KZF7</accession>
<dbReference type="RefSeq" id="XP_024499818.1">
    <property type="nucleotide sequence ID" value="XM_024645546.1"/>
</dbReference>
<dbReference type="EMBL" id="LN609400">
    <property type="protein sequence ID" value="CEF60609.1"/>
    <property type="molecule type" value="Genomic_DNA"/>
</dbReference>
<evidence type="ECO:0000313" key="2">
    <source>
        <dbReference type="Proteomes" id="UP000035682"/>
    </source>
</evidence>
<organism evidence="1">
    <name type="scientific">Strongyloides ratti</name>
    <name type="common">Parasitic roundworm</name>
    <dbReference type="NCBI Taxonomy" id="34506"/>
    <lineage>
        <taxon>Eukaryota</taxon>
        <taxon>Metazoa</taxon>
        <taxon>Ecdysozoa</taxon>
        <taxon>Nematoda</taxon>
        <taxon>Chromadorea</taxon>
        <taxon>Rhabditida</taxon>
        <taxon>Tylenchina</taxon>
        <taxon>Panagrolaimomorpha</taxon>
        <taxon>Strongyloidoidea</taxon>
        <taxon>Strongyloididae</taxon>
        <taxon>Strongyloides</taxon>
    </lineage>
</organism>
<protein>
    <submittedName>
        <fullName evidence="1 3">Uncharacterized protein</fullName>
    </submittedName>
</protein>
<dbReference type="Proteomes" id="UP000035682">
    <property type="component" value="Unplaced"/>
</dbReference>
<sequence length="99" mass="11189">MNIHTDDFVMVNLLRDINQNTRTFNANITAAAVNEMSESRKIIDKIKKLNVYFIKNTNDSQLMYYANQEASKLLHGDSISSMKTNEETSLLDSITDGGI</sequence>
<gene>
    <name evidence="1 3 4" type="ORF">SRAE_X000234400</name>
</gene>